<reference evidence="3" key="1">
    <citation type="submission" date="2020-05" db="EMBL/GenBank/DDBJ databases">
        <authorList>
            <person name="Chiriac C."/>
            <person name="Salcher M."/>
            <person name="Ghai R."/>
            <person name="Kavagutti S V."/>
        </authorList>
    </citation>
    <scope>NUCLEOTIDE SEQUENCE</scope>
</reference>
<dbReference type="AlphaFoldDB" id="A0A6J7PQG1"/>
<name>A0A6J7PQG1_9ZZZZ</name>
<dbReference type="Gene3D" id="3.40.50.720">
    <property type="entry name" value="NAD(P)-binding Rossmann-like Domain"/>
    <property type="match status" value="1"/>
</dbReference>
<protein>
    <submittedName>
        <fullName evidence="3">Unannotated protein</fullName>
    </submittedName>
</protein>
<dbReference type="CDD" id="cd05233">
    <property type="entry name" value="SDR_c"/>
    <property type="match status" value="1"/>
</dbReference>
<gene>
    <name evidence="3" type="ORF">UFOPK4061_00551</name>
</gene>
<dbReference type="InterPro" id="IPR020904">
    <property type="entry name" value="Sc_DH/Rdtase_CS"/>
</dbReference>
<keyword evidence="2" id="KW-0560">Oxidoreductase</keyword>
<dbReference type="PRINTS" id="PR00080">
    <property type="entry name" value="SDRFAMILY"/>
</dbReference>
<evidence type="ECO:0000313" key="3">
    <source>
        <dbReference type="EMBL" id="CAB5004812.1"/>
    </source>
</evidence>
<comment type="similarity">
    <text evidence="1">Belongs to the short-chain dehydrogenases/reductases (SDR) family.</text>
</comment>
<dbReference type="FunFam" id="3.40.50.720:FF:000084">
    <property type="entry name" value="Short-chain dehydrogenase reductase"/>
    <property type="match status" value="1"/>
</dbReference>
<dbReference type="InterPro" id="IPR002347">
    <property type="entry name" value="SDR_fam"/>
</dbReference>
<dbReference type="Pfam" id="PF13561">
    <property type="entry name" value="adh_short_C2"/>
    <property type="match status" value="1"/>
</dbReference>
<dbReference type="InterPro" id="IPR036291">
    <property type="entry name" value="NAD(P)-bd_dom_sf"/>
</dbReference>
<dbReference type="PANTHER" id="PTHR24321">
    <property type="entry name" value="DEHYDROGENASES, SHORT CHAIN"/>
    <property type="match status" value="1"/>
</dbReference>
<organism evidence="3">
    <name type="scientific">freshwater metagenome</name>
    <dbReference type="NCBI Taxonomy" id="449393"/>
    <lineage>
        <taxon>unclassified sequences</taxon>
        <taxon>metagenomes</taxon>
        <taxon>ecological metagenomes</taxon>
    </lineage>
</organism>
<dbReference type="PANTHER" id="PTHR24321:SF8">
    <property type="entry name" value="ESTRADIOL 17-BETA-DEHYDROGENASE 8-RELATED"/>
    <property type="match status" value="1"/>
</dbReference>
<dbReference type="GO" id="GO:0016491">
    <property type="term" value="F:oxidoreductase activity"/>
    <property type="evidence" value="ECO:0007669"/>
    <property type="project" value="UniProtKB-KW"/>
</dbReference>
<proteinExistence type="inferred from homology"/>
<dbReference type="PROSITE" id="PS00061">
    <property type="entry name" value="ADH_SHORT"/>
    <property type="match status" value="1"/>
</dbReference>
<evidence type="ECO:0000256" key="2">
    <source>
        <dbReference type="ARBA" id="ARBA00023002"/>
    </source>
</evidence>
<dbReference type="PRINTS" id="PR00081">
    <property type="entry name" value="GDHRDH"/>
</dbReference>
<dbReference type="SUPFAM" id="SSF51735">
    <property type="entry name" value="NAD(P)-binding Rossmann-fold domains"/>
    <property type="match status" value="1"/>
</dbReference>
<dbReference type="EMBL" id="CAFBPD010000080">
    <property type="protein sequence ID" value="CAB5004812.1"/>
    <property type="molecule type" value="Genomic_DNA"/>
</dbReference>
<sequence>MRVEGKMGLVTGAASGLGYETAKLLAAEGAKVLLVDIDVEGGEKAAEEIRASGGDAVFRRVDVTIEQDIIDAIADVRARWGGFNYMHNNAGTQLEVPLHETTNEGWDHINNVNLKAVFWGMKHGVLAMKETGGGSIVNTASALSLVGDPFLPAYTATKHGVLGLTRAAGAAYALDGIRVNCVCPGDMETPMIIKYWEATGDPEQARIDMGAAYPAKKIGHPREVAQMIVFLISDDSSYVNASAMVVDGGLLSKCY</sequence>
<accession>A0A6J7PQG1</accession>
<evidence type="ECO:0000256" key="1">
    <source>
        <dbReference type="ARBA" id="ARBA00006484"/>
    </source>
</evidence>